<sequence>MNRELPSITEAEWEVMKALWKQSPKTANQIIKDLNQRVDWKPKTIRTLLDRLTKKQVVEANKEERIYTFSPLYTEAECKRSETKSFVNRVYEGTTKSMLVQFLEEETLTKSELQELRDLLDDKIE</sequence>
<comment type="similarity">
    <text evidence="1">Belongs to the BlaI transcriptional regulatory family.</text>
</comment>
<dbReference type="EMBL" id="VLXZ01000008">
    <property type="protein sequence ID" value="TSB45938.1"/>
    <property type="molecule type" value="Genomic_DNA"/>
</dbReference>
<reference evidence="5 6" key="1">
    <citation type="submission" date="2019-07" db="EMBL/GenBank/DDBJ databases">
        <authorList>
            <person name="Park Y.J."/>
            <person name="Jeong S.E."/>
            <person name="Jung H.S."/>
        </authorList>
    </citation>
    <scope>NUCLEOTIDE SEQUENCE [LARGE SCALE GENOMIC DNA]</scope>
    <source>
        <strain evidence="6">P16(2019)</strain>
    </source>
</reference>
<keyword evidence="3" id="KW-0238">DNA-binding</keyword>
<dbReference type="AlphaFoldDB" id="A0A553ZWU4"/>
<evidence type="ECO:0000256" key="1">
    <source>
        <dbReference type="ARBA" id="ARBA00011046"/>
    </source>
</evidence>
<evidence type="ECO:0000256" key="2">
    <source>
        <dbReference type="ARBA" id="ARBA00023015"/>
    </source>
</evidence>
<gene>
    <name evidence="5" type="primary">blaI</name>
    <name evidence="5" type="ORF">FN960_13590</name>
</gene>
<keyword evidence="2" id="KW-0805">Transcription regulation</keyword>
<dbReference type="Proteomes" id="UP000318521">
    <property type="component" value="Unassembled WGS sequence"/>
</dbReference>
<evidence type="ECO:0000313" key="5">
    <source>
        <dbReference type="EMBL" id="TSB45938.1"/>
    </source>
</evidence>
<proteinExistence type="inferred from homology"/>
<comment type="caution">
    <text evidence="5">The sequence shown here is derived from an EMBL/GenBank/DDBJ whole genome shotgun (WGS) entry which is preliminary data.</text>
</comment>
<dbReference type="InterPro" id="IPR036390">
    <property type="entry name" value="WH_DNA-bd_sf"/>
</dbReference>
<evidence type="ECO:0000256" key="3">
    <source>
        <dbReference type="ARBA" id="ARBA00023125"/>
    </source>
</evidence>
<evidence type="ECO:0000313" key="6">
    <source>
        <dbReference type="Proteomes" id="UP000318521"/>
    </source>
</evidence>
<dbReference type="OrthoDB" id="1849040at2"/>
<keyword evidence="4" id="KW-0804">Transcription</keyword>
<dbReference type="GO" id="GO:0045892">
    <property type="term" value="P:negative regulation of DNA-templated transcription"/>
    <property type="evidence" value="ECO:0007669"/>
    <property type="project" value="InterPro"/>
</dbReference>
<accession>A0A553ZWU4</accession>
<protein>
    <submittedName>
        <fullName evidence="5">Penicillinase repressor BlaI</fullName>
    </submittedName>
</protein>
<dbReference type="Pfam" id="PF03965">
    <property type="entry name" value="Penicillinase_R"/>
    <property type="match status" value="1"/>
</dbReference>
<dbReference type="PIRSF" id="PIRSF019455">
    <property type="entry name" value="CopR_AtkY"/>
    <property type="match status" value="1"/>
</dbReference>
<keyword evidence="6" id="KW-1185">Reference proteome</keyword>
<dbReference type="InterPro" id="IPR036388">
    <property type="entry name" value="WH-like_DNA-bd_sf"/>
</dbReference>
<organism evidence="5 6">
    <name type="scientific">Alkalicoccobacillus porphyridii</name>
    <dbReference type="NCBI Taxonomy" id="2597270"/>
    <lineage>
        <taxon>Bacteria</taxon>
        <taxon>Bacillati</taxon>
        <taxon>Bacillota</taxon>
        <taxon>Bacilli</taxon>
        <taxon>Bacillales</taxon>
        <taxon>Bacillaceae</taxon>
        <taxon>Alkalicoccobacillus</taxon>
    </lineage>
</organism>
<dbReference type="RefSeq" id="WP_143849278.1">
    <property type="nucleotide sequence ID" value="NZ_VLXZ01000008.1"/>
</dbReference>
<dbReference type="InterPro" id="IPR005650">
    <property type="entry name" value="BlaI_family"/>
</dbReference>
<name>A0A553ZWU4_9BACI</name>
<dbReference type="GO" id="GO:0003677">
    <property type="term" value="F:DNA binding"/>
    <property type="evidence" value="ECO:0007669"/>
    <property type="project" value="UniProtKB-KW"/>
</dbReference>
<evidence type="ECO:0000256" key="4">
    <source>
        <dbReference type="ARBA" id="ARBA00023163"/>
    </source>
</evidence>
<dbReference type="NCBIfam" id="NF012168">
    <property type="entry name" value="BlaI_of_BCL"/>
    <property type="match status" value="1"/>
</dbReference>
<dbReference type="SUPFAM" id="SSF46785">
    <property type="entry name" value="Winged helix' DNA-binding domain"/>
    <property type="match status" value="1"/>
</dbReference>
<dbReference type="Gene3D" id="1.10.10.10">
    <property type="entry name" value="Winged helix-like DNA-binding domain superfamily/Winged helix DNA-binding domain"/>
    <property type="match status" value="1"/>
</dbReference>
<dbReference type="Gene3D" id="1.10.4040.10">
    <property type="entry name" value="Penicillinase repressor domain"/>
    <property type="match status" value="1"/>
</dbReference>